<dbReference type="AlphaFoldDB" id="A0A8J7WPV3"/>
<dbReference type="NCBIfam" id="NF007570">
    <property type="entry name" value="PRK10201.1"/>
    <property type="match status" value="1"/>
</dbReference>
<dbReference type="CDD" id="cd10028">
    <property type="entry name" value="UDG-F2_TDG_MUG"/>
    <property type="match status" value="1"/>
</dbReference>
<dbReference type="GO" id="GO:0006285">
    <property type="term" value="P:base-excision repair, AP site formation"/>
    <property type="evidence" value="ECO:0007669"/>
    <property type="project" value="InterPro"/>
</dbReference>
<sequence>MLRPGVRRPSDERAATRWKDGRVTTQRRPTEEARAAEELGAQARAADEARAADAAADAADVTATKPLVRAARAPIPDGPARRVRPTAQQLAAAQHETIPDVLATDLRVLFCGINPGLWSAAIGKHFARPGNRFWPALHASGFTPRLLGPYEQEELPRYGLGLTNVVSRASARADELAPEEFREGGRILAAKVAEYRPRWVAILGIGAYRTAFDRKQARVGPQPEPLSGSRVWVLPNPSGLNALWTTPRLADAFRELRDCACG</sequence>
<evidence type="ECO:0000256" key="3">
    <source>
        <dbReference type="ARBA" id="ARBA00023204"/>
    </source>
</evidence>
<dbReference type="Gene3D" id="3.40.470.10">
    <property type="entry name" value="Uracil-DNA glycosylase-like domain"/>
    <property type="match status" value="1"/>
</dbReference>
<dbReference type="EMBL" id="JAGSXH010000077">
    <property type="protein sequence ID" value="MBS2965298.1"/>
    <property type="molecule type" value="Genomic_DNA"/>
</dbReference>
<organism evidence="6 7">
    <name type="scientific">Actinocrinis puniceicyclus</name>
    <dbReference type="NCBI Taxonomy" id="977794"/>
    <lineage>
        <taxon>Bacteria</taxon>
        <taxon>Bacillati</taxon>
        <taxon>Actinomycetota</taxon>
        <taxon>Actinomycetes</taxon>
        <taxon>Catenulisporales</taxon>
        <taxon>Actinospicaceae</taxon>
        <taxon>Actinocrinis</taxon>
    </lineage>
</organism>
<evidence type="ECO:0000256" key="4">
    <source>
        <dbReference type="SAM" id="MobiDB-lite"/>
    </source>
</evidence>
<keyword evidence="2 6" id="KW-0378">Hydrolase</keyword>
<evidence type="ECO:0000313" key="6">
    <source>
        <dbReference type="EMBL" id="MBS2965298.1"/>
    </source>
</evidence>
<dbReference type="InterPro" id="IPR015637">
    <property type="entry name" value="MUG/TDG"/>
</dbReference>
<feature type="compositionally biased region" description="Basic and acidic residues" evidence="4">
    <location>
        <begin position="8"/>
        <end position="37"/>
    </location>
</feature>
<dbReference type="GO" id="GO:0008263">
    <property type="term" value="F:pyrimidine-specific mismatch base pair DNA N-glycosylase activity"/>
    <property type="evidence" value="ECO:0007669"/>
    <property type="project" value="TreeGrafter"/>
</dbReference>
<dbReference type="SMART" id="SM00986">
    <property type="entry name" value="UDG"/>
    <property type="match status" value="1"/>
</dbReference>
<accession>A0A8J7WPV3</accession>
<dbReference type="Proteomes" id="UP000677913">
    <property type="component" value="Unassembled WGS sequence"/>
</dbReference>
<dbReference type="PANTHER" id="PTHR12159">
    <property type="entry name" value="G/T AND G/U MISMATCH-SPECIFIC DNA GLYCOSYLASE"/>
    <property type="match status" value="1"/>
</dbReference>
<dbReference type="EC" id="3.2.2.28" evidence="6"/>
<keyword evidence="6" id="KW-0326">Glycosidase</keyword>
<comment type="caution">
    <text evidence="6">The sequence shown here is derived from an EMBL/GenBank/DDBJ whole genome shotgun (WGS) entry which is preliminary data.</text>
</comment>
<dbReference type="PANTHER" id="PTHR12159:SF9">
    <property type="entry name" value="G_T MISMATCH-SPECIFIC THYMINE DNA GLYCOSYLASE"/>
    <property type="match status" value="1"/>
</dbReference>
<protein>
    <submittedName>
        <fullName evidence="6">G/U mismatch-specific DNA glycosylase</fullName>
        <ecNumber evidence="6">3.2.2.28</ecNumber>
    </submittedName>
</protein>
<dbReference type="InterPro" id="IPR005122">
    <property type="entry name" value="Uracil-DNA_glycosylase-like"/>
</dbReference>
<evidence type="ECO:0000256" key="2">
    <source>
        <dbReference type="ARBA" id="ARBA00022801"/>
    </source>
</evidence>
<dbReference type="GO" id="GO:0004844">
    <property type="term" value="F:uracil DNA N-glycosylase activity"/>
    <property type="evidence" value="ECO:0007669"/>
    <property type="project" value="TreeGrafter"/>
</dbReference>
<keyword evidence="3" id="KW-0234">DNA repair</keyword>
<evidence type="ECO:0000256" key="1">
    <source>
        <dbReference type="ARBA" id="ARBA00022763"/>
    </source>
</evidence>
<evidence type="ECO:0000313" key="7">
    <source>
        <dbReference type="Proteomes" id="UP000677913"/>
    </source>
</evidence>
<gene>
    <name evidence="6" type="primary">mug</name>
    <name evidence="6" type="ORF">KGA66_19770</name>
</gene>
<reference evidence="6" key="1">
    <citation type="submission" date="2021-04" db="EMBL/GenBank/DDBJ databases">
        <title>Genome based classification of Actinospica acidithermotolerans sp. nov., an actinobacterium isolated from an Indonesian hot spring.</title>
        <authorList>
            <person name="Kusuma A.B."/>
            <person name="Putra K.E."/>
            <person name="Nafisah S."/>
            <person name="Loh J."/>
            <person name="Nouioui I."/>
            <person name="Goodfellow M."/>
        </authorList>
    </citation>
    <scope>NUCLEOTIDE SEQUENCE</scope>
    <source>
        <strain evidence="6">DSM 45618</strain>
    </source>
</reference>
<dbReference type="SUPFAM" id="SSF52141">
    <property type="entry name" value="Uracil-DNA glycosylase-like"/>
    <property type="match status" value="1"/>
</dbReference>
<dbReference type="Pfam" id="PF03167">
    <property type="entry name" value="UDG"/>
    <property type="match status" value="1"/>
</dbReference>
<evidence type="ECO:0000259" key="5">
    <source>
        <dbReference type="SMART" id="SM00986"/>
    </source>
</evidence>
<proteinExistence type="predicted"/>
<dbReference type="SMART" id="SM00987">
    <property type="entry name" value="UreE_C"/>
    <property type="match status" value="1"/>
</dbReference>
<dbReference type="InterPro" id="IPR036895">
    <property type="entry name" value="Uracil-DNA_glycosylase-like_sf"/>
</dbReference>
<keyword evidence="1" id="KW-0227">DNA damage</keyword>
<feature type="region of interest" description="Disordered" evidence="4">
    <location>
        <begin position="1"/>
        <end position="51"/>
    </location>
</feature>
<keyword evidence="7" id="KW-1185">Reference proteome</keyword>
<feature type="domain" description="Uracil-DNA glycosylase-like" evidence="5">
    <location>
        <begin position="99"/>
        <end position="257"/>
    </location>
</feature>
<name>A0A8J7WPV3_9ACTN</name>